<dbReference type="EMBL" id="BOPL01000011">
    <property type="protein sequence ID" value="GIK06658.1"/>
    <property type="molecule type" value="Genomic_DNA"/>
</dbReference>
<organism evidence="1 2">
    <name type="scientific">Aspergillus viridinutans</name>
    <dbReference type="NCBI Taxonomy" id="75553"/>
    <lineage>
        <taxon>Eukaryota</taxon>
        <taxon>Fungi</taxon>
        <taxon>Dikarya</taxon>
        <taxon>Ascomycota</taxon>
        <taxon>Pezizomycotina</taxon>
        <taxon>Eurotiomycetes</taxon>
        <taxon>Eurotiomycetidae</taxon>
        <taxon>Eurotiales</taxon>
        <taxon>Aspergillaceae</taxon>
        <taxon>Aspergillus</taxon>
        <taxon>Aspergillus subgen. Fumigati</taxon>
    </lineage>
</organism>
<dbReference type="OrthoDB" id="4498459at2759"/>
<evidence type="ECO:0000313" key="1">
    <source>
        <dbReference type="EMBL" id="GIK06658.1"/>
    </source>
</evidence>
<dbReference type="Proteomes" id="UP000710440">
    <property type="component" value="Unassembled WGS sequence"/>
</dbReference>
<name>A0A9P3F9I7_ASPVI</name>
<dbReference type="RefSeq" id="XP_043129844.1">
    <property type="nucleotide sequence ID" value="XM_043273909.1"/>
</dbReference>
<sequence>MSRLQHEGWPDSVGWKNKAALKKAASDTVGLTKEPLKATEPDKGTQFAKIIKEGASYLLRSVVTSGGEGRRQYELDLEQACAAFLKIAMNIRTLLMDLLLEEEKALYALGQEEMLSSEMERMTLVTAVHRAA</sequence>
<reference evidence="1 2" key="1">
    <citation type="submission" date="2021-02" db="EMBL/GenBank/DDBJ databases">
        <title>Pan-genome distribution and transcriptional activeness of fungal secondary metabolism genes in Aspergillus section Fumigati.</title>
        <authorList>
            <person name="Takahashi H."/>
            <person name="Umemura M."/>
            <person name="Ninomiya A."/>
            <person name="Kusuya Y."/>
            <person name="Urayama S."/>
            <person name="Shimizu M."/>
            <person name="Watanabe A."/>
            <person name="Kamei K."/>
            <person name="Yaguchi T."/>
            <person name="Hagiwara D."/>
        </authorList>
    </citation>
    <scope>NUCLEOTIDE SEQUENCE [LARGE SCALE GENOMIC DNA]</scope>
    <source>
        <strain evidence="1 2">IFM 47045</strain>
    </source>
</reference>
<comment type="caution">
    <text evidence="1">The sequence shown here is derived from an EMBL/GenBank/DDBJ whole genome shotgun (WGS) entry which is preliminary data.</text>
</comment>
<keyword evidence="2" id="KW-1185">Reference proteome</keyword>
<gene>
    <name evidence="1" type="ORF">Aspvir_002308</name>
</gene>
<dbReference type="AlphaFoldDB" id="A0A9P3F9I7"/>
<accession>A0A9P3F9I7</accession>
<dbReference type="GeneID" id="66930290"/>
<protein>
    <submittedName>
        <fullName evidence="1">Uncharacterized protein</fullName>
    </submittedName>
</protein>
<proteinExistence type="predicted"/>
<evidence type="ECO:0000313" key="2">
    <source>
        <dbReference type="Proteomes" id="UP000710440"/>
    </source>
</evidence>